<comment type="caution">
    <text evidence="3">The sequence shown here is derived from an EMBL/GenBank/DDBJ whole genome shotgun (WGS) entry which is preliminary data.</text>
</comment>
<organism evidence="3 4">
    <name type="scientific">Salipiger aestuarii</name>
    <dbReference type="NCBI Taxonomy" id="568098"/>
    <lineage>
        <taxon>Bacteria</taxon>
        <taxon>Pseudomonadati</taxon>
        <taxon>Pseudomonadota</taxon>
        <taxon>Alphaproteobacteria</taxon>
        <taxon>Rhodobacterales</taxon>
        <taxon>Roseobacteraceae</taxon>
        <taxon>Salipiger</taxon>
    </lineage>
</organism>
<evidence type="ECO:0000313" key="4">
    <source>
        <dbReference type="Proteomes" id="UP000249165"/>
    </source>
</evidence>
<feature type="domain" description="DUF883" evidence="2">
    <location>
        <begin position="92"/>
        <end position="110"/>
    </location>
</feature>
<sequence length="113" mass="11989">MATAQTNLSTESAAGKNSDIDALKDQISTLRSDVKALTELMGEVGKARGTEAREKAEAKVHELRGRGEDALHEAGRRLTELEAETAGHIRTSPFQAIGVAAAVGFLIGYLGRK</sequence>
<dbReference type="Pfam" id="PF19029">
    <property type="entry name" value="DUF883_C"/>
    <property type="match status" value="1"/>
</dbReference>
<keyword evidence="4" id="KW-1185">Reference proteome</keyword>
<evidence type="ECO:0000256" key="1">
    <source>
        <dbReference type="SAM" id="MobiDB-lite"/>
    </source>
</evidence>
<gene>
    <name evidence="3" type="ORF">ATI53_105230</name>
</gene>
<feature type="region of interest" description="Disordered" evidence="1">
    <location>
        <begin position="1"/>
        <end position="20"/>
    </location>
</feature>
<dbReference type="RefSeq" id="WP_009502616.1">
    <property type="nucleotide sequence ID" value="NZ_LIGK01000053.1"/>
</dbReference>
<dbReference type="InterPro" id="IPR043605">
    <property type="entry name" value="DUF883_C"/>
</dbReference>
<reference evidence="3 4" key="1">
    <citation type="submission" date="2018-06" db="EMBL/GenBank/DDBJ databases">
        <title>Genomic Encyclopedia of Archaeal and Bacterial Type Strains, Phase II (KMG-II): from individual species to whole genera.</title>
        <authorList>
            <person name="Goeker M."/>
        </authorList>
    </citation>
    <scope>NUCLEOTIDE SEQUENCE [LARGE SCALE GENOMIC DNA]</scope>
    <source>
        <strain evidence="3 4">DSM 22011</strain>
    </source>
</reference>
<protein>
    <submittedName>
        <fullName evidence="3">ElaB/YqjD/DUF883 family membrane-anchored ribosome-binding protein</fullName>
    </submittedName>
</protein>
<name>A0A327XQE5_9RHOB</name>
<feature type="compositionally biased region" description="Polar residues" evidence="1">
    <location>
        <begin position="1"/>
        <end position="12"/>
    </location>
</feature>
<dbReference type="Proteomes" id="UP000249165">
    <property type="component" value="Unassembled WGS sequence"/>
</dbReference>
<evidence type="ECO:0000259" key="2">
    <source>
        <dbReference type="Pfam" id="PF19029"/>
    </source>
</evidence>
<evidence type="ECO:0000313" key="3">
    <source>
        <dbReference type="EMBL" id="RAK11020.1"/>
    </source>
</evidence>
<dbReference type="AlphaFoldDB" id="A0A327XQE5"/>
<dbReference type="OrthoDB" id="8373403at2"/>
<dbReference type="EMBL" id="QLMG01000052">
    <property type="protein sequence ID" value="RAK11020.1"/>
    <property type="molecule type" value="Genomic_DNA"/>
</dbReference>
<proteinExistence type="predicted"/>
<accession>A0A327XQE5</accession>